<proteinExistence type="inferred from homology"/>
<evidence type="ECO:0000313" key="10">
    <source>
        <dbReference type="EMBL" id="ELZ68599.1"/>
    </source>
</evidence>
<keyword evidence="11" id="KW-1185">Reference proteome</keyword>
<evidence type="ECO:0000256" key="3">
    <source>
        <dbReference type="ARBA" id="ARBA00022448"/>
    </source>
</evidence>
<name>M0GCR5_HALPT</name>
<reference evidence="10 11" key="1">
    <citation type="journal article" date="2014" name="PLoS Genet.">
        <title>Phylogenetically driven sequencing of extremely halophilic archaea reveals strategies for static and dynamic osmo-response.</title>
        <authorList>
            <person name="Becker E.A."/>
            <person name="Seitzer P.M."/>
            <person name="Tritt A."/>
            <person name="Larsen D."/>
            <person name="Krusor M."/>
            <person name="Yao A.I."/>
            <person name="Wu D."/>
            <person name="Madern D."/>
            <person name="Eisen J.A."/>
            <person name="Darling A.E."/>
            <person name="Facciotti M.T."/>
        </authorList>
    </citation>
    <scope>NUCLEOTIDE SEQUENCE [LARGE SCALE GENOMIC DNA]</scope>
    <source>
        <strain evidence="11">DSM 18310 / JCM 13924 / TL6</strain>
    </source>
</reference>
<dbReference type="AlphaFoldDB" id="M0GCR5"/>
<comment type="similarity">
    <text evidence="2">Belongs to the TrkH potassium transport family.</text>
</comment>
<dbReference type="GO" id="GO:0030001">
    <property type="term" value="P:metal ion transport"/>
    <property type="evidence" value="ECO:0007669"/>
    <property type="project" value="UniProtKB-ARBA"/>
</dbReference>
<gene>
    <name evidence="10" type="ORF">C457_11361</name>
</gene>
<organism evidence="10 11">
    <name type="scientific">Haloferax prahovense (strain DSM 18310 / JCM 13924 / TL6)</name>
    <dbReference type="NCBI Taxonomy" id="1227461"/>
    <lineage>
        <taxon>Archaea</taxon>
        <taxon>Methanobacteriati</taxon>
        <taxon>Methanobacteriota</taxon>
        <taxon>Stenosarchaea group</taxon>
        <taxon>Halobacteria</taxon>
        <taxon>Halobacteriales</taxon>
        <taxon>Haloferacaceae</taxon>
        <taxon>Haloferax</taxon>
    </lineage>
</organism>
<comment type="subcellular location">
    <subcellularLocation>
        <location evidence="1">Cell membrane</location>
        <topology evidence="1">Multi-pass membrane protein</topology>
    </subcellularLocation>
</comment>
<comment type="caution">
    <text evidence="10">The sequence shown here is derived from an EMBL/GenBank/DDBJ whole genome shotgun (WGS) entry which is preliminary data.</text>
</comment>
<dbReference type="EMBL" id="AOLG01000035">
    <property type="protein sequence ID" value="ELZ68599.1"/>
    <property type="molecule type" value="Genomic_DNA"/>
</dbReference>
<keyword evidence="5 9" id="KW-0812">Transmembrane</keyword>
<dbReference type="PANTHER" id="PTHR32024">
    <property type="entry name" value="TRK SYSTEM POTASSIUM UPTAKE PROTEIN TRKG-RELATED"/>
    <property type="match status" value="1"/>
</dbReference>
<protein>
    <submittedName>
        <fullName evidence="10">Potassium transport system protein trkH1</fullName>
    </submittedName>
</protein>
<keyword evidence="4" id="KW-1003">Cell membrane</keyword>
<dbReference type="InterPro" id="IPR003445">
    <property type="entry name" value="Cat_transpt"/>
</dbReference>
<evidence type="ECO:0000256" key="5">
    <source>
        <dbReference type="ARBA" id="ARBA00022692"/>
    </source>
</evidence>
<dbReference type="GO" id="GO:0008324">
    <property type="term" value="F:monoatomic cation transmembrane transporter activity"/>
    <property type="evidence" value="ECO:0007669"/>
    <property type="project" value="InterPro"/>
</dbReference>
<feature type="transmembrane region" description="Helical" evidence="9">
    <location>
        <begin position="30"/>
        <end position="49"/>
    </location>
</feature>
<evidence type="ECO:0000256" key="4">
    <source>
        <dbReference type="ARBA" id="ARBA00022475"/>
    </source>
</evidence>
<evidence type="ECO:0000256" key="7">
    <source>
        <dbReference type="ARBA" id="ARBA00023065"/>
    </source>
</evidence>
<keyword evidence="7" id="KW-0406">Ion transport</keyword>
<evidence type="ECO:0000256" key="6">
    <source>
        <dbReference type="ARBA" id="ARBA00022989"/>
    </source>
</evidence>
<dbReference type="Pfam" id="PF02386">
    <property type="entry name" value="TrkH"/>
    <property type="match status" value="1"/>
</dbReference>
<evidence type="ECO:0000313" key="11">
    <source>
        <dbReference type="Proteomes" id="UP000011559"/>
    </source>
</evidence>
<evidence type="ECO:0000256" key="2">
    <source>
        <dbReference type="ARBA" id="ARBA00009137"/>
    </source>
</evidence>
<keyword evidence="3" id="KW-0813">Transport</keyword>
<evidence type="ECO:0000256" key="8">
    <source>
        <dbReference type="ARBA" id="ARBA00023136"/>
    </source>
</evidence>
<keyword evidence="8 9" id="KW-0472">Membrane</keyword>
<dbReference type="PATRIC" id="fig|1227461.3.peg.2229"/>
<dbReference type="Proteomes" id="UP000011559">
    <property type="component" value="Unassembled WGS sequence"/>
</dbReference>
<evidence type="ECO:0000256" key="9">
    <source>
        <dbReference type="SAM" id="Phobius"/>
    </source>
</evidence>
<feature type="transmembrane region" description="Helical" evidence="9">
    <location>
        <begin position="91"/>
        <end position="117"/>
    </location>
</feature>
<dbReference type="GO" id="GO:0005886">
    <property type="term" value="C:plasma membrane"/>
    <property type="evidence" value="ECO:0007669"/>
    <property type="project" value="UniProtKB-SubCell"/>
</dbReference>
<feature type="transmembrane region" description="Helical" evidence="9">
    <location>
        <begin position="159"/>
        <end position="184"/>
    </location>
</feature>
<dbReference type="PANTHER" id="PTHR32024:SF2">
    <property type="entry name" value="TRK SYSTEM POTASSIUM UPTAKE PROTEIN TRKG-RELATED"/>
    <property type="match status" value="1"/>
</dbReference>
<evidence type="ECO:0000256" key="1">
    <source>
        <dbReference type="ARBA" id="ARBA00004651"/>
    </source>
</evidence>
<sequence length="254" mass="27828">MLLGSIAFPVHYLILQGDLRNFYSDLQTRWVFGYMGIGSALLWGFLYYAGPYETPFSALRYGLFQFVSAATCTGFQTAVDSTNVALGRWPSYAQLTVAFGMFVGGAAGSTAGGIKLIRGLTLAKGIRYQIADVFYPETAIRRLKINGRRLSEEEASREFMEAAIIFVLWIAFLVVGAFVLLLTLPSGEYSLANVVFEVASAQGNVGLSSGITGPESLPAIGKITFLFHMWIGRLEIIPVLVMLRTVFKRGGLYQ</sequence>
<feature type="transmembrane region" description="Helical" evidence="9">
    <location>
        <begin position="225"/>
        <end position="247"/>
    </location>
</feature>
<accession>M0GCR5</accession>
<keyword evidence="6 9" id="KW-1133">Transmembrane helix</keyword>